<organism evidence="3 4">
    <name type="scientific">Octopus vulgaris</name>
    <name type="common">Common octopus</name>
    <dbReference type="NCBI Taxonomy" id="6645"/>
    <lineage>
        <taxon>Eukaryota</taxon>
        <taxon>Metazoa</taxon>
        <taxon>Spiralia</taxon>
        <taxon>Lophotrochozoa</taxon>
        <taxon>Mollusca</taxon>
        <taxon>Cephalopoda</taxon>
        <taxon>Coleoidea</taxon>
        <taxon>Octopodiformes</taxon>
        <taxon>Octopoda</taxon>
        <taxon>Incirrata</taxon>
        <taxon>Octopodidae</taxon>
        <taxon>Octopus</taxon>
    </lineage>
</organism>
<feature type="domain" description="Sleeping Beauty transposase HTH" evidence="2">
    <location>
        <begin position="4"/>
        <end position="51"/>
    </location>
</feature>
<dbReference type="Gene3D" id="1.10.10.10">
    <property type="entry name" value="Winged helix-like DNA-binding domain superfamily/Winged helix DNA-binding domain"/>
    <property type="match status" value="1"/>
</dbReference>
<gene>
    <name evidence="3" type="ORF">OCTVUL_1B027436</name>
</gene>
<feature type="compositionally biased region" description="Polar residues" evidence="1">
    <location>
        <begin position="174"/>
        <end position="184"/>
    </location>
</feature>
<dbReference type="InterPro" id="IPR057667">
    <property type="entry name" value="HTH_SB"/>
</dbReference>
<evidence type="ECO:0000313" key="4">
    <source>
        <dbReference type="Proteomes" id="UP001162480"/>
    </source>
</evidence>
<proteinExistence type="predicted"/>
<reference evidence="3" key="1">
    <citation type="submission" date="2023-08" db="EMBL/GenBank/DDBJ databases">
        <authorList>
            <person name="Alioto T."/>
            <person name="Alioto T."/>
            <person name="Gomez Garrido J."/>
        </authorList>
    </citation>
    <scope>NUCLEOTIDE SEQUENCE</scope>
</reference>
<evidence type="ECO:0000256" key="1">
    <source>
        <dbReference type="SAM" id="MobiDB-lite"/>
    </source>
</evidence>
<accession>A0AA36BTI0</accession>
<dbReference type="InterPro" id="IPR036388">
    <property type="entry name" value="WH-like_DNA-bd_sf"/>
</dbReference>
<dbReference type="AlphaFoldDB" id="A0AA36BTI0"/>
<protein>
    <submittedName>
        <fullName evidence="3">Serine/threoninepakD-likeprotein and mab-3-related transcription factor 2-like</fullName>
    </submittedName>
</protein>
<feature type="compositionally biased region" description="Polar residues" evidence="1">
    <location>
        <begin position="195"/>
        <end position="210"/>
    </location>
</feature>
<dbReference type="EMBL" id="OX597837">
    <property type="protein sequence ID" value="CAI9740064.1"/>
    <property type="molecule type" value="Genomic_DNA"/>
</dbReference>
<sequence>MAPKRKELSEDLKKIIFNLHKNCLGYKLISKRMHISVNTVAKVIQKYKATRRLNNRDRPGRRSILTARDIPHIQHCEMDDRRRTASSLAQEVSSVNGKSYRSRLQCLPSPESIRGVLPYMNERMRKRRCFADKELEVVMYQREQEAEIVAKSKSNKDPDGLEQRKSGKSYSGCVHTSTEISSKVNDGVPGKNVEHSGTSRMSPGESVSPTCQTPLALVTTIGKNGLSNMRKLITTEELLKRRSAFQCLVRPLNRPKAADINDSYAEGATINSFKMESQTERTFTTERAKIPLKFSVAALIGK</sequence>
<dbReference type="Pfam" id="PF25787">
    <property type="entry name" value="HTH_SB"/>
    <property type="match status" value="1"/>
</dbReference>
<feature type="region of interest" description="Disordered" evidence="1">
    <location>
        <begin position="149"/>
        <end position="210"/>
    </location>
</feature>
<dbReference type="InterPro" id="IPR009057">
    <property type="entry name" value="Homeodomain-like_sf"/>
</dbReference>
<dbReference type="Proteomes" id="UP001162480">
    <property type="component" value="Chromosome 24"/>
</dbReference>
<evidence type="ECO:0000313" key="3">
    <source>
        <dbReference type="EMBL" id="CAI9740064.1"/>
    </source>
</evidence>
<keyword evidence="4" id="KW-1185">Reference proteome</keyword>
<name>A0AA36BTI0_OCTVU</name>
<evidence type="ECO:0000259" key="2">
    <source>
        <dbReference type="Pfam" id="PF25787"/>
    </source>
</evidence>
<dbReference type="SUPFAM" id="SSF46689">
    <property type="entry name" value="Homeodomain-like"/>
    <property type="match status" value="1"/>
</dbReference>
<feature type="compositionally biased region" description="Basic and acidic residues" evidence="1">
    <location>
        <begin position="149"/>
        <end position="165"/>
    </location>
</feature>